<organism evidence="2 3">
    <name type="scientific">Malus baccata</name>
    <name type="common">Siberian crab apple</name>
    <name type="synonym">Pyrus baccata</name>
    <dbReference type="NCBI Taxonomy" id="106549"/>
    <lineage>
        <taxon>Eukaryota</taxon>
        <taxon>Viridiplantae</taxon>
        <taxon>Streptophyta</taxon>
        <taxon>Embryophyta</taxon>
        <taxon>Tracheophyta</taxon>
        <taxon>Spermatophyta</taxon>
        <taxon>Magnoliopsida</taxon>
        <taxon>eudicotyledons</taxon>
        <taxon>Gunneridae</taxon>
        <taxon>Pentapetalae</taxon>
        <taxon>rosids</taxon>
        <taxon>fabids</taxon>
        <taxon>Rosales</taxon>
        <taxon>Rosaceae</taxon>
        <taxon>Amygdaloideae</taxon>
        <taxon>Maleae</taxon>
        <taxon>Malus</taxon>
    </lineage>
</organism>
<protein>
    <submittedName>
        <fullName evidence="2">Uncharacterized protein</fullName>
    </submittedName>
</protein>
<accession>A0A540KJB6</accession>
<name>A0A540KJB6_MALBA</name>
<sequence>MTHFKSLSVIMKQGSGTYSFSSVVLTLCSPNAPPLKPMRITVPKTPTAGRRGQKRKQGAAPREQGRQKKHRSKKVVPEKEEEDPYKELGPIPDLDQLMYDLAGNNHLWINLVDGMLGDDFFDGLPED</sequence>
<dbReference type="AlphaFoldDB" id="A0A540KJB6"/>
<reference evidence="2 3" key="1">
    <citation type="journal article" date="2019" name="G3 (Bethesda)">
        <title>Sequencing of a Wild Apple (Malus baccata) Genome Unravels the Differences Between Cultivated and Wild Apple Species Regarding Disease Resistance and Cold Tolerance.</title>
        <authorList>
            <person name="Chen X."/>
        </authorList>
    </citation>
    <scope>NUCLEOTIDE SEQUENCE [LARGE SCALE GENOMIC DNA]</scope>
    <source>
        <strain evidence="3">cv. Shandingzi</strain>
        <tissue evidence="2">Leaves</tissue>
    </source>
</reference>
<feature type="region of interest" description="Disordered" evidence="1">
    <location>
        <begin position="31"/>
        <end position="89"/>
    </location>
</feature>
<dbReference type="Proteomes" id="UP000315295">
    <property type="component" value="Unassembled WGS sequence"/>
</dbReference>
<keyword evidence="3" id="KW-1185">Reference proteome</keyword>
<evidence type="ECO:0000313" key="3">
    <source>
        <dbReference type="Proteomes" id="UP000315295"/>
    </source>
</evidence>
<comment type="caution">
    <text evidence="2">The sequence shown here is derived from an EMBL/GenBank/DDBJ whole genome shotgun (WGS) entry which is preliminary data.</text>
</comment>
<proteinExistence type="predicted"/>
<evidence type="ECO:0000256" key="1">
    <source>
        <dbReference type="SAM" id="MobiDB-lite"/>
    </source>
</evidence>
<evidence type="ECO:0000313" key="2">
    <source>
        <dbReference type="EMBL" id="TQD74279.1"/>
    </source>
</evidence>
<dbReference type="EMBL" id="VIEB01001200">
    <property type="protein sequence ID" value="TQD74279.1"/>
    <property type="molecule type" value="Genomic_DNA"/>
</dbReference>
<gene>
    <name evidence="2" type="ORF">C1H46_040185</name>
</gene>